<dbReference type="AlphaFoldDB" id="A0A976MCF2"/>
<dbReference type="PROSITE" id="PS51184">
    <property type="entry name" value="JMJC"/>
    <property type="match status" value="1"/>
</dbReference>
<accession>A0A976MCF2</accession>
<dbReference type="PANTHER" id="PTHR12461">
    <property type="entry name" value="HYPOXIA-INDUCIBLE FACTOR 1 ALPHA INHIBITOR-RELATED"/>
    <property type="match status" value="1"/>
</dbReference>
<evidence type="ECO:0000313" key="3">
    <source>
        <dbReference type="Proteomes" id="UP000244811"/>
    </source>
</evidence>
<proteinExistence type="predicted"/>
<reference evidence="2" key="1">
    <citation type="submission" date="2022-07" db="EMBL/GenBank/DDBJ databases">
        <title>Evaluation of T. orientalis genome assembly methods using nanopore sequencing and analysis of variation between genomes.</title>
        <authorList>
            <person name="Yam J."/>
            <person name="Micallef M.L."/>
            <person name="Liu M."/>
            <person name="Djordjevic S.P."/>
            <person name="Bogema D.R."/>
            <person name="Jenkins C."/>
        </authorList>
    </citation>
    <scope>NUCLEOTIDE SEQUENCE</scope>
    <source>
        <strain evidence="2">Goon Nure</strain>
    </source>
</reference>
<dbReference type="Pfam" id="PF13621">
    <property type="entry name" value="Cupin_8"/>
    <property type="match status" value="1"/>
</dbReference>
<feature type="domain" description="JmjC" evidence="1">
    <location>
        <begin position="117"/>
        <end position="294"/>
    </location>
</feature>
<dbReference type="InterPro" id="IPR041667">
    <property type="entry name" value="Cupin_8"/>
</dbReference>
<gene>
    <name evidence="2" type="ORF">MACK_001389</name>
</gene>
<dbReference type="SUPFAM" id="SSF51197">
    <property type="entry name" value="Clavaminate synthase-like"/>
    <property type="match status" value="1"/>
</dbReference>
<protein>
    <submittedName>
        <fullName evidence="2">tRNA(Phe) (7-(3-amino-3-carboxypropyl)wyosine(37)-C(2))-hydroxylase</fullName>
        <ecNumber evidence="2">1.14.11.42</ecNumber>
    </submittedName>
</protein>
<evidence type="ECO:0000259" key="1">
    <source>
        <dbReference type="PROSITE" id="PS51184"/>
    </source>
</evidence>
<dbReference type="SMART" id="SM00558">
    <property type="entry name" value="JmjC"/>
    <property type="match status" value="1"/>
</dbReference>
<name>A0A976MCF2_THEOR</name>
<dbReference type="InterPro" id="IPR003347">
    <property type="entry name" value="JmjC_dom"/>
</dbReference>
<organism evidence="2 3">
    <name type="scientific">Theileria orientalis</name>
    <dbReference type="NCBI Taxonomy" id="68886"/>
    <lineage>
        <taxon>Eukaryota</taxon>
        <taxon>Sar</taxon>
        <taxon>Alveolata</taxon>
        <taxon>Apicomplexa</taxon>
        <taxon>Aconoidasida</taxon>
        <taxon>Piroplasmida</taxon>
        <taxon>Theileriidae</taxon>
        <taxon>Theileria</taxon>
    </lineage>
</organism>
<dbReference type="GO" id="GO:0102524">
    <property type="term" value="F:tRNA(Phe) (7-(3-amino-3-carboxypropyl)wyosine37-C2)-hydroxylase activity"/>
    <property type="evidence" value="ECO:0007669"/>
    <property type="project" value="UniProtKB-EC"/>
</dbReference>
<keyword evidence="2" id="KW-0560">Oxidoreductase</keyword>
<sequence>MKEALTVSKDADIKASIKESIPFKITGYSSPELGGCLDEWNPERLKSILKDCKISVHVSRDSNLNFVSKNFEYEYMTVLEMFERIERSQKGLDEDPEYLYYRSLGNRPRKDPATLESVHPYLGETFKLPNSLTEALEHSQVHSTVFRISQCGLELWTHYDALDNFLVQVHGHKLILLFPPSALHKLSITDTSSPYRNICKLESNNNRELLSAYDDAFRVLLNPGDILFIPSAWSHAVQSLSSKDYMNHGLSDTSSNRVHKHDEQSNVEVCVSVNVFFLDSEVKYFSKNIYGNEDPMPIKRACDILRSDFLKLSSQLPVNLQKAFWSKVAAISLDYLNKL</sequence>
<dbReference type="EC" id="1.14.11.42" evidence="2"/>
<dbReference type="Gene3D" id="2.60.120.650">
    <property type="entry name" value="Cupin"/>
    <property type="match status" value="1"/>
</dbReference>
<evidence type="ECO:0000313" key="2">
    <source>
        <dbReference type="EMBL" id="UKK02035.2"/>
    </source>
</evidence>
<dbReference type="EMBL" id="CP056071">
    <property type="protein sequence ID" value="UKK02035.2"/>
    <property type="molecule type" value="Genomic_DNA"/>
</dbReference>
<dbReference type="PANTHER" id="PTHR12461:SF105">
    <property type="entry name" value="HYPOXIA-INDUCIBLE FACTOR 1-ALPHA INHIBITOR"/>
    <property type="match status" value="1"/>
</dbReference>
<dbReference type="Proteomes" id="UP000244811">
    <property type="component" value="Chromosome 2"/>
</dbReference>